<dbReference type="EMBL" id="FRDM01000021">
    <property type="protein sequence ID" value="SHN83703.1"/>
    <property type="molecule type" value="Genomic_DNA"/>
</dbReference>
<dbReference type="Proteomes" id="UP000184428">
    <property type="component" value="Unassembled WGS sequence"/>
</dbReference>
<accession>A0A1M7UKZ4</accession>
<dbReference type="Pfam" id="PF17482">
    <property type="entry name" value="Phage_sheath_1C"/>
    <property type="match status" value="1"/>
</dbReference>
<feature type="domain" description="Tail sheath protein C-terminal" evidence="3">
    <location>
        <begin position="554"/>
        <end position="656"/>
    </location>
</feature>
<feature type="region of interest" description="Disordered" evidence="2">
    <location>
        <begin position="286"/>
        <end position="315"/>
    </location>
</feature>
<evidence type="ECO:0000256" key="2">
    <source>
        <dbReference type="SAM" id="MobiDB-lite"/>
    </source>
</evidence>
<dbReference type="InterPro" id="IPR052042">
    <property type="entry name" value="Tail_sheath_structural"/>
</dbReference>
<dbReference type="Gene3D" id="3.40.50.11780">
    <property type="match status" value="1"/>
</dbReference>
<evidence type="ECO:0000313" key="4">
    <source>
        <dbReference type="EMBL" id="SHN83703.1"/>
    </source>
</evidence>
<evidence type="ECO:0000256" key="1">
    <source>
        <dbReference type="ARBA" id="ARBA00008005"/>
    </source>
</evidence>
<organism evidence="4 5">
    <name type="scientific">Geodermatophilus obscurus</name>
    <dbReference type="NCBI Taxonomy" id="1861"/>
    <lineage>
        <taxon>Bacteria</taxon>
        <taxon>Bacillati</taxon>
        <taxon>Actinomycetota</taxon>
        <taxon>Actinomycetes</taxon>
        <taxon>Geodermatophilales</taxon>
        <taxon>Geodermatophilaceae</taxon>
        <taxon>Geodermatophilus</taxon>
    </lineage>
</organism>
<gene>
    <name evidence="4" type="ORF">SAMN05660350_03472</name>
</gene>
<evidence type="ECO:0000259" key="3">
    <source>
        <dbReference type="Pfam" id="PF17482"/>
    </source>
</evidence>
<name>A0A1M7UKZ4_9ACTN</name>
<reference evidence="4 5" key="1">
    <citation type="submission" date="2016-12" db="EMBL/GenBank/DDBJ databases">
        <authorList>
            <person name="Song W.-J."/>
            <person name="Kurnit D.M."/>
        </authorList>
    </citation>
    <scope>NUCLEOTIDE SEQUENCE [LARGE SCALE GENOMIC DNA]</scope>
    <source>
        <strain evidence="4 5">DSM 43162</strain>
    </source>
</reference>
<dbReference type="OrthoDB" id="9767864at2"/>
<dbReference type="AlphaFoldDB" id="A0A1M7UKZ4"/>
<protein>
    <recommendedName>
        <fullName evidence="3">Tail sheath protein C-terminal domain-containing protein</fullName>
    </recommendedName>
</protein>
<sequence>MSLAGVVLGAPGVYLAPPAPQPRTATEPMDVAAFVGVTPRGPAYEPVSDPSLAGEGVGLAPSVAVPVDSWDEYQELFGGFDGPGLLPHAVAAYFAQGARRAYVVRIVRRVPRGRVERPPGCAHYRLPGGLALRSRNEGTWGNRLTIRLRFVPRALAARIRAGARLPRHAVPGAVVVPAPGSAVPVGALLRLRVPDRADALAVVARLERVPRPGTGGRDLVAVLDRVVAPPGDDDAAAAAVVELVEGELTVLDGDPAHPRREHFAGLGLQPAHPRFLPDVVRRESRLLAPPPGQPRGYEPAPDLGDWASGTPEVPGRDRWCFVREEDLFGGARGGDAEGTEGVEALLDVPEPASVVVPDLYAPAGGPARAEPASVPGSPDFRVCGETTARPPAPAPTGRDLRRLDGLALDPATPAGLEQVVRRQGRLVEVAERLGLVALLDVPPGLQAPQVLRWRSAFDSSYAAGYHPWLRTPGPDPAGPLEQLPPSAVAAGILARCELRAGISRGPANELAAGVVDVFDRVDEPAHGELHRAGVDVFRVEPGGVWLTGARTLSSEPRLRQLTTRRLLLMLQRAVRRQLAWTVFEPMGDALRAGLRRHLEQLLGDLADTGAFAGATPQESWFVDVGRPEADGPGRLLVRVGVAPSEPLEFLVLRVVLDAGGAIETDLDVGQERGVPT</sequence>
<dbReference type="PANTHER" id="PTHR35861:SF1">
    <property type="entry name" value="PHAGE TAIL SHEATH PROTEIN"/>
    <property type="match status" value="1"/>
</dbReference>
<proteinExistence type="inferred from homology"/>
<dbReference type="InterPro" id="IPR020287">
    <property type="entry name" value="Tail_sheath_C"/>
</dbReference>
<dbReference type="RefSeq" id="WP_072919931.1">
    <property type="nucleotide sequence ID" value="NZ_FRDM01000021.1"/>
</dbReference>
<evidence type="ECO:0000313" key="5">
    <source>
        <dbReference type="Proteomes" id="UP000184428"/>
    </source>
</evidence>
<dbReference type="PANTHER" id="PTHR35861">
    <property type="match status" value="1"/>
</dbReference>
<comment type="similarity">
    <text evidence="1">Belongs to the myoviridae tail sheath protein family.</text>
</comment>